<evidence type="ECO:0000256" key="1">
    <source>
        <dbReference type="SAM" id="Phobius"/>
    </source>
</evidence>
<feature type="transmembrane region" description="Helical" evidence="1">
    <location>
        <begin position="97"/>
        <end position="128"/>
    </location>
</feature>
<evidence type="ECO:0000313" key="2">
    <source>
        <dbReference type="EMBL" id="BCJ34988.1"/>
    </source>
</evidence>
<keyword evidence="1" id="KW-0472">Membrane</keyword>
<proteinExistence type="predicted"/>
<evidence type="ECO:0000313" key="3">
    <source>
        <dbReference type="Proteomes" id="UP000611640"/>
    </source>
</evidence>
<dbReference type="KEGG" id="atl:Athai_24910"/>
<sequence>MVCLAGWLLLAVRGRPAASAPIRLVATVALLLAGGTAGYALRYGPQPLPMVAGAVLGYLVAHTAGWLFDLIRRRGLRGTGLARNAPAAAREYRLRTVLLPGASVAGLAAGLGAAGGLLGLLVLVAFVVLRREFLGAPLVALVAAVVVVLVPAGMLRARWMRDVTLRLSDDEVQLHFLDVDGRWRVRRAPLAEIRSVTVFADPYGRARWLRVDAGDTRFELRCAPGLAGRGAAETLRRASRDLLGRPGWRPASGVRPYRARWGARRYRGPARDNR</sequence>
<feature type="transmembrane region" description="Helical" evidence="1">
    <location>
        <begin position="48"/>
        <end position="68"/>
    </location>
</feature>
<organism evidence="2 3">
    <name type="scientific">Actinocatenispora thailandica</name>
    <dbReference type="NCBI Taxonomy" id="227318"/>
    <lineage>
        <taxon>Bacteria</taxon>
        <taxon>Bacillati</taxon>
        <taxon>Actinomycetota</taxon>
        <taxon>Actinomycetes</taxon>
        <taxon>Micromonosporales</taxon>
        <taxon>Micromonosporaceae</taxon>
        <taxon>Actinocatenispora</taxon>
    </lineage>
</organism>
<accession>A0A7R7HXB9</accession>
<keyword evidence="3" id="KW-1185">Reference proteome</keyword>
<name>A0A7R7HXB9_9ACTN</name>
<dbReference type="AlphaFoldDB" id="A0A7R7HXB9"/>
<keyword evidence="1" id="KW-0812">Transmembrane</keyword>
<keyword evidence="1" id="KW-1133">Transmembrane helix</keyword>
<protein>
    <submittedName>
        <fullName evidence="2">Uncharacterized protein</fullName>
    </submittedName>
</protein>
<gene>
    <name evidence="2" type="ORF">Athai_24910</name>
</gene>
<dbReference type="Proteomes" id="UP000611640">
    <property type="component" value="Chromosome"/>
</dbReference>
<reference evidence="2 3" key="1">
    <citation type="submission" date="2020-08" db="EMBL/GenBank/DDBJ databases">
        <title>Whole genome shotgun sequence of Actinocatenispora thailandica NBRC 105041.</title>
        <authorList>
            <person name="Komaki H."/>
            <person name="Tamura T."/>
        </authorList>
    </citation>
    <scope>NUCLEOTIDE SEQUENCE [LARGE SCALE GENOMIC DNA]</scope>
    <source>
        <strain evidence="2 3">NBRC 105041</strain>
    </source>
</reference>
<dbReference type="EMBL" id="AP023355">
    <property type="protein sequence ID" value="BCJ34988.1"/>
    <property type="molecule type" value="Genomic_DNA"/>
</dbReference>
<feature type="transmembrane region" description="Helical" evidence="1">
    <location>
        <begin position="134"/>
        <end position="155"/>
    </location>
</feature>